<evidence type="ECO:0000313" key="1">
    <source>
        <dbReference type="EMBL" id="SER37261.1"/>
    </source>
</evidence>
<dbReference type="AlphaFoldDB" id="A0A9X8QLR4"/>
<dbReference type="RefSeq" id="WP_233432237.1">
    <property type="nucleotide sequence ID" value="NZ_FOEV01000018.1"/>
</dbReference>
<sequence length="147" mass="16234">MGTSLRMSEAELAAIKAKAVGKASAKPAKAVTGKERLRALGRLAPGEMNKTEQRYANHLARLQLAGAILWWKFEAITLRLAPRTHLKPDFLVMTAEGELQLHDVKGAKAIIEDDAHVKMKVAANEFPFRVFYAIPVKGTEAWTLEEV</sequence>
<reference evidence="1 2" key="1">
    <citation type="submission" date="2016-10" db="EMBL/GenBank/DDBJ databases">
        <authorList>
            <person name="Varghese N."/>
            <person name="Submissions S."/>
        </authorList>
    </citation>
    <scope>NUCLEOTIDE SEQUENCE [LARGE SCALE GENOMIC DNA]</scope>
    <source>
        <strain evidence="1 2">LMG 21974</strain>
    </source>
</reference>
<proteinExistence type="predicted"/>
<evidence type="ECO:0000313" key="2">
    <source>
        <dbReference type="Proteomes" id="UP000183210"/>
    </source>
</evidence>
<dbReference type="Proteomes" id="UP000183210">
    <property type="component" value="Unassembled WGS sequence"/>
</dbReference>
<gene>
    <name evidence="1" type="ORF">SAMN05216409_11888</name>
</gene>
<dbReference type="EMBL" id="FOEV01000018">
    <property type="protein sequence ID" value="SER37261.1"/>
    <property type="molecule type" value="Genomic_DNA"/>
</dbReference>
<organism evidence="1 2">
    <name type="scientific">Pseudomonas lutea</name>
    <dbReference type="NCBI Taxonomy" id="243924"/>
    <lineage>
        <taxon>Bacteria</taxon>
        <taxon>Pseudomonadati</taxon>
        <taxon>Pseudomonadota</taxon>
        <taxon>Gammaproteobacteria</taxon>
        <taxon>Pseudomonadales</taxon>
        <taxon>Pseudomonadaceae</taxon>
        <taxon>Pseudomonas</taxon>
    </lineage>
</organism>
<comment type="caution">
    <text evidence="1">The sequence shown here is derived from an EMBL/GenBank/DDBJ whole genome shotgun (WGS) entry which is preliminary data.</text>
</comment>
<accession>A0A9X8QLR4</accession>
<evidence type="ECO:0008006" key="3">
    <source>
        <dbReference type="Google" id="ProtNLM"/>
    </source>
</evidence>
<dbReference type="GeneID" id="300268760"/>
<name>A0A9X8QLR4_9PSED</name>
<protein>
    <recommendedName>
        <fullName evidence="3">DUF1064 domain-containing protein</fullName>
    </recommendedName>
</protein>